<dbReference type="EnsemblPlants" id="AET3Gv20003900.4">
    <property type="protein sequence ID" value="AET3Gv20003900.4"/>
    <property type="gene ID" value="AET3Gv20003900"/>
</dbReference>
<dbReference type="Proteomes" id="UP000015105">
    <property type="component" value="Chromosome 3D"/>
</dbReference>
<sequence>MVPSLQINKEVQELLKLTLSKARVKLTENTIFNRIVTDSNGSDPFNGKVCSVKLMACCFCSLTGVFLAYI</sequence>
<dbReference type="Gramene" id="AET3Gv20003900.4">
    <property type="protein sequence ID" value="AET3Gv20003900.4"/>
    <property type="gene ID" value="AET3Gv20003900"/>
</dbReference>
<protein>
    <submittedName>
        <fullName evidence="1">Uncharacterized protein</fullName>
    </submittedName>
</protein>
<reference evidence="2" key="2">
    <citation type="journal article" date="2017" name="Nat. Plants">
        <title>The Aegilops tauschii genome reveals multiple impacts of transposons.</title>
        <authorList>
            <person name="Zhao G."/>
            <person name="Zou C."/>
            <person name="Li K."/>
            <person name="Wang K."/>
            <person name="Li T."/>
            <person name="Gao L."/>
            <person name="Zhang X."/>
            <person name="Wang H."/>
            <person name="Yang Z."/>
            <person name="Liu X."/>
            <person name="Jiang W."/>
            <person name="Mao L."/>
            <person name="Kong X."/>
            <person name="Jiao Y."/>
            <person name="Jia J."/>
        </authorList>
    </citation>
    <scope>NUCLEOTIDE SEQUENCE [LARGE SCALE GENOMIC DNA]</scope>
    <source>
        <strain evidence="2">cv. AL8/78</strain>
    </source>
</reference>
<reference evidence="1" key="4">
    <citation type="submission" date="2019-03" db="UniProtKB">
        <authorList>
            <consortium name="EnsemblPlants"/>
        </authorList>
    </citation>
    <scope>IDENTIFICATION</scope>
</reference>
<proteinExistence type="predicted"/>
<reference evidence="2" key="1">
    <citation type="journal article" date="2014" name="Science">
        <title>Ancient hybridizations among the ancestral genomes of bread wheat.</title>
        <authorList>
            <consortium name="International Wheat Genome Sequencing Consortium,"/>
            <person name="Marcussen T."/>
            <person name="Sandve S.R."/>
            <person name="Heier L."/>
            <person name="Spannagl M."/>
            <person name="Pfeifer M."/>
            <person name="Jakobsen K.S."/>
            <person name="Wulff B.B."/>
            <person name="Steuernagel B."/>
            <person name="Mayer K.F."/>
            <person name="Olsen O.A."/>
        </authorList>
    </citation>
    <scope>NUCLEOTIDE SEQUENCE [LARGE SCALE GENOMIC DNA]</scope>
    <source>
        <strain evidence="2">cv. AL8/78</strain>
    </source>
</reference>
<name>A0A453DMU0_AEGTS</name>
<organism evidence="1 2">
    <name type="scientific">Aegilops tauschii subsp. strangulata</name>
    <name type="common">Goatgrass</name>
    <dbReference type="NCBI Taxonomy" id="200361"/>
    <lineage>
        <taxon>Eukaryota</taxon>
        <taxon>Viridiplantae</taxon>
        <taxon>Streptophyta</taxon>
        <taxon>Embryophyta</taxon>
        <taxon>Tracheophyta</taxon>
        <taxon>Spermatophyta</taxon>
        <taxon>Magnoliopsida</taxon>
        <taxon>Liliopsida</taxon>
        <taxon>Poales</taxon>
        <taxon>Poaceae</taxon>
        <taxon>BOP clade</taxon>
        <taxon>Pooideae</taxon>
        <taxon>Triticodae</taxon>
        <taxon>Triticeae</taxon>
        <taxon>Triticinae</taxon>
        <taxon>Aegilops</taxon>
    </lineage>
</organism>
<keyword evidence="2" id="KW-1185">Reference proteome</keyword>
<evidence type="ECO:0000313" key="2">
    <source>
        <dbReference type="Proteomes" id="UP000015105"/>
    </source>
</evidence>
<accession>A0A453DMU0</accession>
<reference evidence="1" key="5">
    <citation type="journal article" date="2021" name="G3 (Bethesda)">
        <title>Aegilops tauschii genome assembly Aet v5.0 features greater sequence contiguity and improved annotation.</title>
        <authorList>
            <person name="Wang L."/>
            <person name="Zhu T."/>
            <person name="Rodriguez J.C."/>
            <person name="Deal K.R."/>
            <person name="Dubcovsky J."/>
            <person name="McGuire P.E."/>
            <person name="Lux T."/>
            <person name="Spannagl M."/>
            <person name="Mayer K.F.X."/>
            <person name="Baldrich P."/>
            <person name="Meyers B.C."/>
            <person name="Huo N."/>
            <person name="Gu Y.Q."/>
            <person name="Zhou H."/>
            <person name="Devos K.M."/>
            <person name="Bennetzen J.L."/>
            <person name="Unver T."/>
            <person name="Budak H."/>
            <person name="Gulick P.J."/>
            <person name="Galiba G."/>
            <person name="Kalapos B."/>
            <person name="Nelson D.R."/>
            <person name="Li P."/>
            <person name="You F.M."/>
            <person name="Luo M.C."/>
            <person name="Dvorak J."/>
        </authorList>
    </citation>
    <scope>NUCLEOTIDE SEQUENCE [LARGE SCALE GENOMIC DNA]</scope>
    <source>
        <strain evidence="1">cv. AL8/78</strain>
    </source>
</reference>
<reference evidence="1" key="3">
    <citation type="journal article" date="2017" name="Nature">
        <title>Genome sequence of the progenitor of the wheat D genome Aegilops tauschii.</title>
        <authorList>
            <person name="Luo M.C."/>
            <person name="Gu Y.Q."/>
            <person name="Puiu D."/>
            <person name="Wang H."/>
            <person name="Twardziok S.O."/>
            <person name="Deal K.R."/>
            <person name="Huo N."/>
            <person name="Zhu T."/>
            <person name="Wang L."/>
            <person name="Wang Y."/>
            <person name="McGuire P.E."/>
            <person name="Liu S."/>
            <person name="Long H."/>
            <person name="Ramasamy R.K."/>
            <person name="Rodriguez J.C."/>
            <person name="Van S.L."/>
            <person name="Yuan L."/>
            <person name="Wang Z."/>
            <person name="Xia Z."/>
            <person name="Xiao L."/>
            <person name="Anderson O.D."/>
            <person name="Ouyang S."/>
            <person name="Liang Y."/>
            <person name="Zimin A.V."/>
            <person name="Pertea G."/>
            <person name="Qi P."/>
            <person name="Bennetzen J.L."/>
            <person name="Dai X."/>
            <person name="Dawson M.W."/>
            <person name="Muller H.G."/>
            <person name="Kugler K."/>
            <person name="Rivarola-Duarte L."/>
            <person name="Spannagl M."/>
            <person name="Mayer K.F.X."/>
            <person name="Lu F.H."/>
            <person name="Bevan M.W."/>
            <person name="Leroy P."/>
            <person name="Li P."/>
            <person name="You F.M."/>
            <person name="Sun Q."/>
            <person name="Liu Z."/>
            <person name="Lyons E."/>
            <person name="Wicker T."/>
            <person name="Salzberg S.L."/>
            <person name="Devos K.M."/>
            <person name="Dvorak J."/>
        </authorList>
    </citation>
    <scope>NUCLEOTIDE SEQUENCE [LARGE SCALE GENOMIC DNA]</scope>
    <source>
        <strain evidence="1">cv. AL8/78</strain>
    </source>
</reference>
<dbReference type="AlphaFoldDB" id="A0A453DMU0"/>
<evidence type="ECO:0000313" key="1">
    <source>
        <dbReference type="EnsemblPlants" id="AET3Gv20003900.4"/>
    </source>
</evidence>